<sequence length="169" mass="20063">MLTTIFELLKALGTYSSIFALIIISVFTLWKYVLKSVFEDWSKNRLEIKKIEITNSLDTQKNLILKQTEFEILKLNRILPALEKLNSNFYNHWLMFNTYVSYIVNKAGLPDDFEKNRLELDRQMVDCITQLSIYLPSEFRILINKIRLLASNSWKPPHIVYYHLLELNN</sequence>
<evidence type="ECO:0000256" key="1">
    <source>
        <dbReference type="SAM" id="Phobius"/>
    </source>
</evidence>
<dbReference type="OrthoDB" id="9899038at2"/>
<organism evidence="2 3">
    <name type="scientific">Tolumonas auensis (strain DSM 9187 / NBRC 110442 / TA 4)</name>
    <dbReference type="NCBI Taxonomy" id="595494"/>
    <lineage>
        <taxon>Bacteria</taxon>
        <taxon>Pseudomonadati</taxon>
        <taxon>Pseudomonadota</taxon>
        <taxon>Gammaproteobacteria</taxon>
        <taxon>Aeromonadales</taxon>
        <taxon>Aeromonadaceae</taxon>
        <taxon>Tolumonas</taxon>
    </lineage>
</organism>
<gene>
    <name evidence="2" type="ordered locus">Tola_1059</name>
</gene>
<dbReference type="Proteomes" id="UP000009073">
    <property type="component" value="Chromosome"/>
</dbReference>
<evidence type="ECO:0000313" key="3">
    <source>
        <dbReference type="Proteomes" id="UP000009073"/>
    </source>
</evidence>
<keyword evidence="1" id="KW-0472">Membrane</keyword>
<reference evidence="3" key="1">
    <citation type="submission" date="2009-05" db="EMBL/GenBank/DDBJ databases">
        <title>Complete sequence of Tolumonas auensis DSM 9187.</title>
        <authorList>
            <consortium name="US DOE Joint Genome Institute"/>
            <person name="Lucas S."/>
            <person name="Copeland A."/>
            <person name="Lapidus A."/>
            <person name="Glavina del Rio T."/>
            <person name="Tice H."/>
            <person name="Bruce D."/>
            <person name="Goodwin L."/>
            <person name="Pitluck S."/>
            <person name="Chertkov O."/>
            <person name="Brettin T."/>
            <person name="Detter J.C."/>
            <person name="Han C."/>
            <person name="Larimer F."/>
            <person name="Land M."/>
            <person name="Hauser L."/>
            <person name="Kyrpides N."/>
            <person name="Mikhailova N."/>
            <person name="Spring S."/>
            <person name="Beller H."/>
        </authorList>
    </citation>
    <scope>NUCLEOTIDE SEQUENCE [LARGE SCALE GENOMIC DNA]</scope>
    <source>
        <strain evidence="3">DSM 9187 / TA4</strain>
    </source>
</reference>
<keyword evidence="3" id="KW-1185">Reference proteome</keyword>
<protein>
    <submittedName>
        <fullName evidence="2">Uncharacterized protein</fullName>
    </submittedName>
</protein>
<dbReference type="RefSeq" id="WP_012729285.1">
    <property type="nucleotide sequence ID" value="NC_012691.1"/>
</dbReference>
<dbReference type="HOGENOM" id="CLU_1577791_0_0_6"/>
<reference evidence="2 3" key="2">
    <citation type="journal article" date="2011" name="Stand. Genomic Sci.">
        <title>Complete genome sequence of Tolumonas auensis type strain (TA 4).</title>
        <authorList>
            <person name="Chertkov O."/>
            <person name="Copeland A."/>
            <person name="Lucas S."/>
            <person name="Lapidus A."/>
            <person name="Berry K.W."/>
            <person name="Detter J.C."/>
            <person name="Del Rio T.G."/>
            <person name="Hammon N."/>
            <person name="Dalin E."/>
            <person name="Tice H."/>
            <person name="Pitluck S."/>
            <person name="Richardson P."/>
            <person name="Bruce D."/>
            <person name="Goodwin L."/>
            <person name="Han C."/>
            <person name="Tapia R."/>
            <person name="Saunders E."/>
            <person name="Schmutz J."/>
            <person name="Brettin T."/>
            <person name="Larimer F."/>
            <person name="Land M."/>
            <person name="Hauser L."/>
            <person name="Spring S."/>
            <person name="Rohde M."/>
            <person name="Kyrpides N.C."/>
            <person name="Ivanova N."/>
            <person name="Goker M."/>
            <person name="Beller H.R."/>
            <person name="Klenk H.P."/>
            <person name="Woyke T."/>
        </authorList>
    </citation>
    <scope>NUCLEOTIDE SEQUENCE [LARGE SCALE GENOMIC DNA]</scope>
    <source>
        <strain evidence="3">DSM 9187 / TA4</strain>
    </source>
</reference>
<feature type="transmembrane region" description="Helical" evidence="1">
    <location>
        <begin position="12"/>
        <end position="34"/>
    </location>
</feature>
<evidence type="ECO:0000313" key="2">
    <source>
        <dbReference type="EMBL" id="ACQ92686.1"/>
    </source>
</evidence>
<dbReference type="KEGG" id="tau:Tola_1059"/>
<dbReference type="EMBL" id="CP001616">
    <property type="protein sequence ID" value="ACQ92686.1"/>
    <property type="molecule type" value="Genomic_DNA"/>
</dbReference>
<accession>C4LCX2</accession>
<dbReference type="STRING" id="595494.Tola_1059"/>
<name>C4LCX2_TOLAT</name>
<keyword evidence="1" id="KW-0812">Transmembrane</keyword>
<proteinExistence type="predicted"/>
<keyword evidence="1" id="KW-1133">Transmembrane helix</keyword>
<dbReference type="AlphaFoldDB" id="C4LCX2"/>